<evidence type="ECO:0000313" key="7">
    <source>
        <dbReference type="EMBL" id="CAD7242938.1"/>
    </source>
</evidence>
<gene>
    <name evidence="7" type="ORF">DSTB1V02_LOCUS2879</name>
</gene>
<proteinExistence type="predicted"/>
<dbReference type="SUPFAM" id="SSF56112">
    <property type="entry name" value="Protein kinase-like (PK-like)"/>
    <property type="match status" value="1"/>
</dbReference>
<dbReference type="InterPro" id="IPR017441">
    <property type="entry name" value="Protein_kinase_ATP_BS"/>
</dbReference>
<dbReference type="InterPro" id="IPR050235">
    <property type="entry name" value="CK1_Ser-Thr_kinase"/>
</dbReference>
<organism evidence="7">
    <name type="scientific">Darwinula stevensoni</name>
    <dbReference type="NCBI Taxonomy" id="69355"/>
    <lineage>
        <taxon>Eukaryota</taxon>
        <taxon>Metazoa</taxon>
        <taxon>Ecdysozoa</taxon>
        <taxon>Arthropoda</taxon>
        <taxon>Crustacea</taxon>
        <taxon>Oligostraca</taxon>
        <taxon>Ostracoda</taxon>
        <taxon>Podocopa</taxon>
        <taxon>Podocopida</taxon>
        <taxon>Darwinulocopina</taxon>
        <taxon>Darwinuloidea</taxon>
        <taxon>Darwinulidae</taxon>
        <taxon>Darwinula</taxon>
    </lineage>
</organism>
<dbReference type="OrthoDB" id="2687620at2759"/>
<dbReference type="EMBL" id="CAJPEV010000339">
    <property type="protein sequence ID" value="CAG0884197.1"/>
    <property type="molecule type" value="Genomic_DNA"/>
</dbReference>
<evidence type="ECO:0000259" key="6">
    <source>
        <dbReference type="PROSITE" id="PS50011"/>
    </source>
</evidence>
<keyword evidence="8" id="KW-1185">Reference proteome</keyword>
<dbReference type="Gene3D" id="1.10.510.10">
    <property type="entry name" value="Transferase(Phosphotransferase) domain 1"/>
    <property type="match status" value="1"/>
</dbReference>
<keyword evidence="2 4" id="KW-0547">Nucleotide-binding</keyword>
<dbReference type="GO" id="GO:0005524">
    <property type="term" value="F:ATP binding"/>
    <property type="evidence" value="ECO:0007669"/>
    <property type="project" value="UniProtKB-UniRule"/>
</dbReference>
<dbReference type="PROSITE" id="PS00108">
    <property type="entry name" value="PROTEIN_KINASE_ST"/>
    <property type="match status" value="1"/>
</dbReference>
<keyword evidence="3 4" id="KW-0067">ATP-binding</keyword>
<name>A0A7R8X3B1_9CRUS</name>
<evidence type="ECO:0000256" key="4">
    <source>
        <dbReference type="PROSITE-ProRule" id="PRU10141"/>
    </source>
</evidence>
<dbReference type="EMBL" id="LR899856">
    <property type="protein sequence ID" value="CAD7242938.1"/>
    <property type="molecule type" value="Genomic_DNA"/>
</dbReference>
<dbReference type="Pfam" id="PF00069">
    <property type="entry name" value="Pkinase"/>
    <property type="match status" value="1"/>
</dbReference>
<dbReference type="Proteomes" id="UP000677054">
    <property type="component" value="Unassembled WGS sequence"/>
</dbReference>
<accession>A0A7R8X3B1</accession>
<feature type="compositionally biased region" description="Basic residues" evidence="5">
    <location>
        <begin position="509"/>
        <end position="521"/>
    </location>
</feature>
<feature type="compositionally biased region" description="Low complexity" evidence="5">
    <location>
        <begin position="389"/>
        <end position="399"/>
    </location>
</feature>
<dbReference type="EC" id="2.7.11.1" evidence="1"/>
<dbReference type="PROSITE" id="PS50011">
    <property type="entry name" value="PROTEIN_KINASE_DOM"/>
    <property type="match status" value="1"/>
</dbReference>
<dbReference type="PROSITE" id="PS00107">
    <property type="entry name" value="PROTEIN_KINASE_ATP"/>
    <property type="match status" value="1"/>
</dbReference>
<evidence type="ECO:0000256" key="5">
    <source>
        <dbReference type="SAM" id="MobiDB-lite"/>
    </source>
</evidence>
<feature type="compositionally biased region" description="Polar residues" evidence="5">
    <location>
        <begin position="379"/>
        <end position="388"/>
    </location>
</feature>
<dbReference type="GO" id="GO:0004674">
    <property type="term" value="F:protein serine/threonine kinase activity"/>
    <property type="evidence" value="ECO:0007669"/>
    <property type="project" value="UniProtKB-EC"/>
</dbReference>
<dbReference type="SMART" id="SM00220">
    <property type="entry name" value="S_TKc"/>
    <property type="match status" value="1"/>
</dbReference>
<evidence type="ECO:0000256" key="3">
    <source>
        <dbReference type="ARBA" id="ARBA00022840"/>
    </source>
</evidence>
<feature type="binding site" evidence="4">
    <location>
        <position position="71"/>
    </location>
    <ligand>
        <name>ATP</name>
        <dbReference type="ChEBI" id="CHEBI:30616"/>
    </ligand>
</feature>
<protein>
    <recommendedName>
        <fullName evidence="1">non-specific serine/threonine protein kinase</fullName>
        <ecNumber evidence="1">2.7.11.1</ecNumber>
    </recommendedName>
</protein>
<sequence length="556" mass="62408">MSAKRGKAVVRKAAKGYNLPPPLPSTQILCDSTKTRWRLGKSIGTGGFGEIYLASFDVNKPVGSDAPFVVKIEPHGNGPLFTEIHCYRRILLLDKIEDWKKTRKLKFLGVPHIVGSGSHEYKGVMYRFMVMQRYGQDVHKMFEMCGHRFPLKTVFNLGIKVLDILEYIHANNYVHYDVKGLNLLLGFGNGHENEVYLVDYGLAMRYKEEGRLLKDDRPDKRYAHNGTIEYVSRDAHLGVFSPRGDLETLGYNILRWASGILPWEENLTDVEYVQTQKTGFMANIPSLMKACFPQGSPPNAIAKYLEYVCSLSFHTTPDYEHCRKILRQGLKVMGAKDDGILEWKPAETRKATRRPSSGTGSDEENLEVKAKRRRKNIGNPLQSVRNVRSASSGESSSSTEEQDDSLPTHSKEKSKKHVAKDNRIHHDGLNLNSLKGEILTPAMEAILNSRQKKASKGKKAGSVFLDAPPVADPDYGTILTPAMELVKEKRLERLSSGSEQSFPEEDRKKLRQGTHAKRQKKVGSACASASTQMSPPEPPKPNTRSRKRVSSPDLFE</sequence>
<evidence type="ECO:0000256" key="2">
    <source>
        <dbReference type="ARBA" id="ARBA00022741"/>
    </source>
</evidence>
<feature type="region of interest" description="Disordered" evidence="5">
    <location>
        <begin position="490"/>
        <end position="556"/>
    </location>
</feature>
<reference evidence="7" key="1">
    <citation type="submission" date="2020-11" db="EMBL/GenBank/DDBJ databases">
        <authorList>
            <person name="Tran Van P."/>
        </authorList>
    </citation>
    <scope>NUCLEOTIDE SEQUENCE</scope>
</reference>
<dbReference type="AlphaFoldDB" id="A0A7R8X3B1"/>
<evidence type="ECO:0000256" key="1">
    <source>
        <dbReference type="ARBA" id="ARBA00012513"/>
    </source>
</evidence>
<feature type="domain" description="Protein kinase" evidence="6">
    <location>
        <begin position="37"/>
        <end position="317"/>
    </location>
</feature>
<dbReference type="InterPro" id="IPR008271">
    <property type="entry name" value="Ser/Thr_kinase_AS"/>
</dbReference>
<dbReference type="PANTHER" id="PTHR11909">
    <property type="entry name" value="CASEIN KINASE-RELATED"/>
    <property type="match status" value="1"/>
</dbReference>
<dbReference type="InterPro" id="IPR011009">
    <property type="entry name" value="Kinase-like_dom_sf"/>
</dbReference>
<feature type="region of interest" description="Disordered" evidence="5">
    <location>
        <begin position="343"/>
        <end position="427"/>
    </location>
</feature>
<dbReference type="InterPro" id="IPR000719">
    <property type="entry name" value="Prot_kinase_dom"/>
</dbReference>
<evidence type="ECO:0000313" key="8">
    <source>
        <dbReference type="Proteomes" id="UP000677054"/>
    </source>
</evidence>